<keyword evidence="6 9" id="KW-0057">Aromatic amino acid biosynthesis</keyword>
<proteinExistence type="inferred from homology"/>
<evidence type="ECO:0000256" key="1">
    <source>
        <dbReference type="ARBA" id="ARBA00003365"/>
    </source>
</evidence>
<evidence type="ECO:0000256" key="2">
    <source>
        <dbReference type="ARBA" id="ARBA00004733"/>
    </source>
</evidence>
<dbReference type="CDD" id="cd04724">
    <property type="entry name" value="Tryptophan_synthase_alpha"/>
    <property type="match status" value="1"/>
</dbReference>
<evidence type="ECO:0000256" key="7">
    <source>
        <dbReference type="ARBA" id="ARBA00023239"/>
    </source>
</evidence>
<dbReference type="InterPro" id="IPR011060">
    <property type="entry name" value="RibuloseP-bd_barrel"/>
</dbReference>
<dbReference type="Gene3D" id="3.20.20.70">
    <property type="entry name" value="Aldolase class I"/>
    <property type="match status" value="1"/>
</dbReference>
<dbReference type="InterPro" id="IPR018204">
    <property type="entry name" value="Trp_synthase_alpha_AS"/>
</dbReference>
<evidence type="ECO:0000256" key="3">
    <source>
        <dbReference type="ARBA" id="ARBA00011270"/>
    </source>
</evidence>
<dbReference type="EMBL" id="JAGYPN010000003">
    <property type="protein sequence ID" value="MBS4224362.1"/>
    <property type="molecule type" value="Genomic_DNA"/>
</dbReference>
<reference evidence="11 12" key="1">
    <citation type="submission" date="2021-05" db="EMBL/GenBank/DDBJ databases">
        <title>Novel Bacillus species.</title>
        <authorList>
            <person name="Liu G."/>
        </authorList>
    </citation>
    <scope>NUCLEOTIDE SEQUENCE [LARGE SCALE GENOMIC DNA]</scope>
    <source>
        <strain evidence="11 12">FJAT-49682</strain>
    </source>
</reference>
<name>A0A942UQP6_9BACI</name>
<dbReference type="HAMAP" id="MF_00131">
    <property type="entry name" value="Trp_synth_alpha"/>
    <property type="match status" value="1"/>
</dbReference>
<organism evidence="11 12">
    <name type="scientific">Lederbergia citrea</name>
    <dbReference type="NCBI Taxonomy" id="2833581"/>
    <lineage>
        <taxon>Bacteria</taxon>
        <taxon>Bacillati</taxon>
        <taxon>Bacillota</taxon>
        <taxon>Bacilli</taxon>
        <taxon>Bacillales</taxon>
        <taxon>Bacillaceae</taxon>
        <taxon>Lederbergia</taxon>
    </lineage>
</organism>
<comment type="pathway">
    <text evidence="2 9">Amino-acid biosynthesis; L-tryptophan biosynthesis; L-tryptophan from chorismate: step 5/5.</text>
</comment>
<evidence type="ECO:0000256" key="10">
    <source>
        <dbReference type="RuleBase" id="RU003662"/>
    </source>
</evidence>
<dbReference type="EC" id="4.2.1.20" evidence="9"/>
<dbReference type="PANTHER" id="PTHR43406:SF1">
    <property type="entry name" value="TRYPTOPHAN SYNTHASE ALPHA CHAIN, CHLOROPLASTIC"/>
    <property type="match status" value="1"/>
</dbReference>
<dbReference type="GO" id="GO:0005829">
    <property type="term" value="C:cytosol"/>
    <property type="evidence" value="ECO:0007669"/>
    <property type="project" value="TreeGrafter"/>
</dbReference>
<accession>A0A942UQP6</accession>
<evidence type="ECO:0000313" key="12">
    <source>
        <dbReference type="Proteomes" id="UP000676456"/>
    </source>
</evidence>
<keyword evidence="12" id="KW-1185">Reference proteome</keyword>
<protein>
    <recommendedName>
        <fullName evidence="9">Tryptophan synthase alpha chain</fullName>
        <ecNumber evidence="9">4.2.1.20</ecNumber>
    </recommendedName>
</protein>
<evidence type="ECO:0000256" key="6">
    <source>
        <dbReference type="ARBA" id="ARBA00023141"/>
    </source>
</evidence>
<dbReference type="InterPro" id="IPR013785">
    <property type="entry name" value="Aldolase_TIM"/>
</dbReference>
<dbReference type="PANTHER" id="PTHR43406">
    <property type="entry name" value="TRYPTOPHAN SYNTHASE, ALPHA CHAIN"/>
    <property type="match status" value="1"/>
</dbReference>
<evidence type="ECO:0000256" key="8">
    <source>
        <dbReference type="ARBA" id="ARBA00049047"/>
    </source>
</evidence>
<evidence type="ECO:0000256" key="5">
    <source>
        <dbReference type="ARBA" id="ARBA00022822"/>
    </source>
</evidence>
<dbReference type="PROSITE" id="PS00167">
    <property type="entry name" value="TRP_SYNTHASE_ALPHA"/>
    <property type="match status" value="1"/>
</dbReference>
<dbReference type="GO" id="GO:0004834">
    <property type="term" value="F:tryptophan synthase activity"/>
    <property type="evidence" value="ECO:0007669"/>
    <property type="project" value="UniProtKB-UniRule"/>
</dbReference>
<comment type="similarity">
    <text evidence="9 10">Belongs to the TrpA family.</text>
</comment>
<sequence>MGKAKIDAAIASVLENGDKAFVPYIMAGDGGIENLKEQILFLEESGATVVELGIPFSDPVADGPVIQEAGLRALANGTTLAGVLDSLEEWKESRTIPIVLMTYFNLIFAYGIEKFAERCKEVGVDGLIIPDVPPEEEEMAAPTFAKHEIALIRLAAPTSPQSRLEQIAKRTEGFLYAVTVKGTTGARTRYEDGLPEYLQELQTLSAAPVLAGFGVSTPEQVKELGQYCDGVIVGSKIVELLAAGKRDEIKEIIQAAKANETVSNL</sequence>
<feature type="active site" description="Proton acceptor" evidence="9">
    <location>
        <position position="51"/>
    </location>
</feature>
<dbReference type="SUPFAM" id="SSF51366">
    <property type="entry name" value="Ribulose-phoshate binding barrel"/>
    <property type="match status" value="1"/>
</dbReference>
<dbReference type="Pfam" id="PF00290">
    <property type="entry name" value="Trp_syntA"/>
    <property type="match status" value="1"/>
</dbReference>
<evidence type="ECO:0000256" key="4">
    <source>
        <dbReference type="ARBA" id="ARBA00022605"/>
    </source>
</evidence>
<dbReference type="NCBIfam" id="TIGR00262">
    <property type="entry name" value="trpA"/>
    <property type="match status" value="1"/>
</dbReference>
<comment type="function">
    <text evidence="1 9">The alpha subunit is responsible for the aldol cleavage of indoleglycerol phosphate to indole and glyceraldehyde 3-phosphate.</text>
</comment>
<dbReference type="InterPro" id="IPR002028">
    <property type="entry name" value="Trp_synthase_suA"/>
</dbReference>
<dbReference type="FunFam" id="3.20.20.70:FF:000037">
    <property type="entry name" value="Tryptophan synthase alpha chain"/>
    <property type="match status" value="1"/>
</dbReference>
<keyword evidence="4 9" id="KW-0028">Amino-acid biosynthesis</keyword>
<comment type="caution">
    <text evidence="11">The sequence shown here is derived from an EMBL/GenBank/DDBJ whole genome shotgun (WGS) entry which is preliminary data.</text>
</comment>
<keyword evidence="5 9" id="KW-0822">Tryptophan biosynthesis</keyword>
<evidence type="ECO:0000313" key="11">
    <source>
        <dbReference type="EMBL" id="MBS4224362.1"/>
    </source>
</evidence>
<keyword evidence="7 9" id="KW-0456">Lyase</keyword>
<comment type="subunit">
    <text evidence="3 9">Tetramer of two alpha and two beta chains.</text>
</comment>
<dbReference type="Proteomes" id="UP000676456">
    <property type="component" value="Unassembled WGS sequence"/>
</dbReference>
<gene>
    <name evidence="9" type="primary">trpA</name>
    <name evidence="11" type="ORF">KHA91_16700</name>
</gene>
<evidence type="ECO:0000256" key="9">
    <source>
        <dbReference type="HAMAP-Rule" id="MF_00131"/>
    </source>
</evidence>
<feature type="active site" description="Proton acceptor" evidence="9">
    <location>
        <position position="62"/>
    </location>
</feature>
<dbReference type="AlphaFoldDB" id="A0A942UQP6"/>
<dbReference type="RefSeq" id="WP_213099379.1">
    <property type="nucleotide sequence ID" value="NZ_JAGYPN010000003.1"/>
</dbReference>
<comment type="catalytic activity">
    <reaction evidence="8 9">
        <text>(1S,2R)-1-C-(indol-3-yl)glycerol 3-phosphate + L-serine = D-glyceraldehyde 3-phosphate + L-tryptophan + H2O</text>
        <dbReference type="Rhea" id="RHEA:10532"/>
        <dbReference type="ChEBI" id="CHEBI:15377"/>
        <dbReference type="ChEBI" id="CHEBI:33384"/>
        <dbReference type="ChEBI" id="CHEBI:57912"/>
        <dbReference type="ChEBI" id="CHEBI:58866"/>
        <dbReference type="ChEBI" id="CHEBI:59776"/>
        <dbReference type="EC" id="4.2.1.20"/>
    </reaction>
</comment>